<sequence>MTVKPPRRGRKLLLAGLSLPLFFGLASLDWRPAADEVPPRIVSAASRTGILLAGAGKAEIRLPADATLAGYRPFGRMARDAGRPVYVRSLLLEVGGLRTAIVSAELMTLPSSLAAGITERLRAEGAGCGIVAATHTHSGPGGYDREALPQAVGVGRYDDEVERAILDAASASLAAARAELAPAELRIGEDLAGLGSNRDRPESPSDDRLTVVRLDRPAGGRIAEVGRYSAHPTLLSRFVGPSGDWPGAFMSRVEEEGGVAILLQGAAGDARAAVGRTPPIDADDPIERFAAGLATRLGDVPLLEVHAPVALGCAEAEVALPAPDLGSMVPWPLGRVVSNAASLVAPTRAPITALRLDDLVLLAVPGEPTFGAALAGESGVSASGLRGRTVSLAGAYVGYAPLPADVDDRVFSSRYAWFGPGLAGRLARGQSAAAEALLARPDPEDLQNDRPDDPRTPGGSPEQPGR</sequence>
<accession>A0A0K1P8A4</accession>
<reference evidence="3 4" key="1">
    <citation type="submission" date="2015-08" db="EMBL/GenBank/DDBJ databases">
        <authorList>
            <person name="Babu N.S."/>
            <person name="Beckwith C.J."/>
            <person name="Beseler K.G."/>
            <person name="Brison A."/>
            <person name="Carone J.V."/>
            <person name="Caskin T.P."/>
            <person name="Diamond M."/>
            <person name="Durham M.E."/>
            <person name="Foxe J.M."/>
            <person name="Go M."/>
            <person name="Henderson B.A."/>
            <person name="Jones I.B."/>
            <person name="McGettigan J.A."/>
            <person name="Micheletti S.J."/>
            <person name="Nasrallah M.E."/>
            <person name="Ortiz D."/>
            <person name="Piller C.R."/>
            <person name="Privatt S.R."/>
            <person name="Schneider S.L."/>
            <person name="Sharp S."/>
            <person name="Smith T.C."/>
            <person name="Stanton J.D."/>
            <person name="Ullery H.E."/>
            <person name="Wilson R.J."/>
            <person name="Serrano M.G."/>
            <person name="Buck G."/>
            <person name="Lee V."/>
            <person name="Wang Y."/>
            <person name="Carvalho R."/>
            <person name="Voegtly L."/>
            <person name="Shi R."/>
            <person name="Duckworth R."/>
            <person name="Johnson A."/>
            <person name="Loviza R."/>
            <person name="Walstead R."/>
            <person name="Shah Z."/>
            <person name="Kiflezghi M."/>
            <person name="Wade K."/>
            <person name="Ball S.L."/>
            <person name="Bradley K.W."/>
            <person name="Asai D.J."/>
            <person name="Bowman C.A."/>
            <person name="Russell D.A."/>
            <person name="Pope W.H."/>
            <person name="Jacobs-Sera D."/>
            <person name="Hendrix R.W."/>
            <person name="Hatfull G.F."/>
        </authorList>
    </citation>
    <scope>NUCLEOTIDE SEQUENCE [LARGE SCALE GENOMIC DNA]</scope>
    <source>
        <strain evidence="3 4">DSM 27710</strain>
    </source>
</reference>
<dbReference type="OrthoDB" id="5486353at2"/>
<protein>
    <recommendedName>
        <fullName evidence="2">Neutral/alkaline non-lysosomal ceramidase N-terminal domain-containing protein</fullName>
    </recommendedName>
</protein>
<evidence type="ECO:0000313" key="3">
    <source>
        <dbReference type="EMBL" id="AKU89666.1"/>
    </source>
</evidence>
<name>A0A0K1P8A4_9BACT</name>
<gene>
    <name evidence="3" type="ORF">AKJ08_0053</name>
</gene>
<organism evidence="3 4">
    <name type="scientific">Vulgatibacter incomptus</name>
    <dbReference type="NCBI Taxonomy" id="1391653"/>
    <lineage>
        <taxon>Bacteria</taxon>
        <taxon>Pseudomonadati</taxon>
        <taxon>Myxococcota</taxon>
        <taxon>Myxococcia</taxon>
        <taxon>Myxococcales</taxon>
        <taxon>Cystobacterineae</taxon>
        <taxon>Vulgatibacteraceae</taxon>
        <taxon>Vulgatibacter</taxon>
    </lineage>
</organism>
<dbReference type="EMBL" id="CP012332">
    <property type="protein sequence ID" value="AKU89666.1"/>
    <property type="molecule type" value="Genomic_DNA"/>
</dbReference>
<dbReference type="KEGG" id="vin:AKJ08_0053"/>
<proteinExistence type="predicted"/>
<dbReference type="InterPro" id="IPR031329">
    <property type="entry name" value="NEUT/ALK_ceramidase_N"/>
</dbReference>
<dbReference type="RefSeq" id="WP_050724228.1">
    <property type="nucleotide sequence ID" value="NZ_CP012332.1"/>
</dbReference>
<feature type="domain" description="Neutral/alkaline non-lysosomal ceramidase N-terminal" evidence="2">
    <location>
        <begin position="53"/>
        <end position="198"/>
    </location>
</feature>
<evidence type="ECO:0000259" key="2">
    <source>
        <dbReference type="Pfam" id="PF04734"/>
    </source>
</evidence>
<dbReference type="AlphaFoldDB" id="A0A0K1P8A4"/>
<dbReference type="STRING" id="1391653.AKJ08_0053"/>
<dbReference type="PATRIC" id="fig|1391653.3.peg.59"/>
<feature type="region of interest" description="Disordered" evidence="1">
    <location>
        <begin position="438"/>
        <end position="466"/>
    </location>
</feature>
<keyword evidence="4" id="KW-1185">Reference proteome</keyword>
<dbReference type="Pfam" id="PF04734">
    <property type="entry name" value="Ceramidase_alk"/>
    <property type="match status" value="1"/>
</dbReference>
<evidence type="ECO:0000313" key="4">
    <source>
        <dbReference type="Proteomes" id="UP000055590"/>
    </source>
</evidence>
<dbReference type="Proteomes" id="UP000055590">
    <property type="component" value="Chromosome"/>
</dbReference>
<evidence type="ECO:0000256" key="1">
    <source>
        <dbReference type="SAM" id="MobiDB-lite"/>
    </source>
</evidence>
<feature type="compositionally biased region" description="Basic and acidic residues" evidence="1">
    <location>
        <begin position="441"/>
        <end position="455"/>
    </location>
</feature>